<dbReference type="EMBL" id="WWVX01000007">
    <property type="protein sequence ID" value="MZL70198.1"/>
    <property type="molecule type" value="Genomic_DNA"/>
</dbReference>
<accession>A0AAQ1MAU7</accession>
<dbReference type="Gene3D" id="3.40.50.10440">
    <property type="entry name" value="Dihydroxyacetone kinase, domain 1"/>
    <property type="match status" value="1"/>
</dbReference>
<dbReference type="InterPro" id="IPR003797">
    <property type="entry name" value="DegV"/>
</dbReference>
<dbReference type="PROSITE" id="PS51482">
    <property type="entry name" value="DEGV"/>
    <property type="match status" value="1"/>
</dbReference>
<reference evidence="5" key="2">
    <citation type="submission" date="2016-11" db="EMBL/GenBank/DDBJ databases">
        <authorList>
            <person name="Varghese N."/>
            <person name="Submissions S."/>
        </authorList>
    </citation>
    <scope>NUCLEOTIDE SEQUENCE</scope>
    <source>
        <strain evidence="5">DSM 4029</strain>
    </source>
</reference>
<name>A0AAQ1MAU7_9FIRM</name>
<evidence type="ECO:0000256" key="2">
    <source>
        <dbReference type="ARBA" id="ARBA00023121"/>
    </source>
</evidence>
<proteinExistence type="predicted"/>
<keyword evidence="7" id="KW-1185">Reference proteome</keyword>
<dbReference type="Gene3D" id="2.20.28.50">
    <property type="entry name" value="degv family protein"/>
    <property type="match status" value="1"/>
</dbReference>
<dbReference type="Gene3D" id="3.30.1180.10">
    <property type="match status" value="1"/>
</dbReference>
<keyword evidence="3" id="KW-0472">Membrane</keyword>
<dbReference type="AlphaFoldDB" id="A0AAQ1MAU7"/>
<reference evidence="6" key="1">
    <citation type="submission" date="2016-11" db="EMBL/GenBank/DDBJ databases">
        <authorList>
            <person name="Jaros S."/>
            <person name="Januszkiewicz K."/>
            <person name="Wedrychowicz H."/>
        </authorList>
    </citation>
    <scope>NUCLEOTIDE SEQUENCE [LARGE SCALE GENOMIC DNA]</scope>
    <source>
        <strain evidence="6">DSM 4029</strain>
    </source>
</reference>
<gene>
    <name evidence="4" type="ORF">GT747_10575</name>
    <name evidence="5" type="ORF">SAMN05444424_0135</name>
</gene>
<dbReference type="PANTHER" id="PTHR33434:SF3">
    <property type="entry name" value="DEGV DOMAIN-CONTAINING PROTEIN YITS"/>
    <property type="match status" value="1"/>
</dbReference>
<dbReference type="RefSeq" id="WP_021658585.1">
    <property type="nucleotide sequence ID" value="NZ_FQVY01000001.1"/>
</dbReference>
<dbReference type="PANTHER" id="PTHR33434">
    <property type="entry name" value="DEGV DOMAIN-CONTAINING PROTEIN DR_1986-RELATED"/>
    <property type="match status" value="1"/>
</dbReference>
<reference evidence="4 7" key="3">
    <citation type="journal article" date="2019" name="Nat. Med.">
        <title>A library of human gut bacterial isolates paired with longitudinal multiomics data enables mechanistic microbiome research.</title>
        <authorList>
            <person name="Poyet M."/>
            <person name="Groussin M."/>
            <person name="Gibbons S.M."/>
            <person name="Avila-Pacheco J."/>
            <person name="Jiang X."/>
            <person name="Kearney S.M."/>
            <person name="Perrotta A.R."/>
            <person name="Berdy B."/>
            <person name="Zhao S."/>
            <person name="Lieberman T.D."/>
            <person name="Swanson P.K."/>
            <person name="Smith M."/>
            <person name="Roesemann S."/>
            <person name="Alexander J.E."/>
            <person name="Rich S.A."/>
            <person name="Livny J."/>
            <person name="Vlamakis H."/>
            <person name="Clish C."/>
            <person name="Bullock K."/>
            <person name="Deik A."/>
            <person name="Scott J."/>
            <person name="Pierce K.A."/>
            <person name="Xavier R.J."/>
            <person name="Alm E.J."/>
        </authorList>
    </citation>
    <scope>NUCLEOTIDE SEQUENCE [LARGE SCALE GENOMIC DNA]</scope>
    <source>
        <strain evidence="4 7">BIOML-A2</strain>
    </source>
</reference>
<dbReference type="InterPro" id="IPR050270">
    <property type="entry name" value="DegV_domain_contain"/>
</dbReference>
<dbReference type="Proteomes" id="UP000184089">
    <property type="component" value="Unassembled WGS sequence"/>
</dbReference>
<sequence length="293" mass="32724">MENTYLITTDSTTDFDSAYIKEHDIHMVPLSYVVDGVSHPDLNATETGDYKAFYDALRAGAMPTTSQVTPEEGIRFFEPLLQQGYDILHLAFTSGLSGTCGSMMVAADELREKYPERKITVIDSLCASLGEGLLYHHMRRLQDEGKSMEEVAEWTERNKLRLCHQVIADDLHHLQRGGRVSKTAAVFGTMLGIKPIIHVNNEGKLIPVGKARGRKAGIESLLKTMEEKFVKEDNDVVYICHADCLEDAQQTAKQIKQRFGVKEVYINYIGTVIGSHTGCGTMAIFFLGDKRDM</sequence>
<keyword evidence="2" id="KW-0446">Lipid-binding</keyword>
<dbReference type="InterPro" id="IPR043168">
    <property type="entry name" value="DegV_C"/>
</dbReference>
<evidence type="ECO:0000256" key="3">
    <source>
        <dbReference type="SAM" id="Phobius"/>
    </source>
</evidence>
<evidence type="ECO:0000313" key="4">
    <source>
        <dbReference type="EMBL" id="MZL70198.1"/>
    </source>
</evidence>
<organism evidence="5 6">
    <name type="scientific">Bittarella massiliensis</name>
    <name type="common">ex Durand et al. 2017</name>
    <dbReference type="NCBI Taxonomy" id="1720313"/>
    <lineage>
        <taxon>Bacteria</taxon>
        <taxon>Bacillati</taxon>
        <taxon>Bacillota</taxon>
        <taxon>Clostridia</taxon>
        <taxon>Eubacteriales</taxon>
        <taxon>Oscillospiraceae</taxon>
        <taxon>Bittarella (ex Durand et al. 2017)</taxon>
    </lineage>
</organism>
<protein>
    <submittedName>
        <fullName evidence="4">DegV family EDD domain-containing protein</fullName>
    </submittedName>
    <submittedName>
        <fullName evidence="5">EDD domain protein, DegV family</fullName>
    </submittedName>
</protein>
<feature type="transmembrane region" description="Helical" evidence="3">
    <location>
        <begin position="265"/>
        <end position="287"/>
    </location>
</feature>
<keyword evidence="3" id="KW-0812">Transmembrane</keyword>
<dbReference type="Pfam" id="PF02645">
    <property type="entry name" value="DegV"/>
    <property type="match status" value="1"/>
</dbReference>
<comment type="function">
    <text evidence="1">May bind long-chain fatty acids, such as palmitate, and may play a role in lipid transport or fatty acid metabolism.</text>
</comment>
<keyword evidence="3" id="KW-1133">Transmembrane helix</keyword>
<dbReference type="SUPFAM" id="SSF82549">
    <property type="entry name" value="DAK1/DegV-like"/>
    <property type="match status" value="1"/>
</dbReference>
<dbReference type="Proteomes" id="UP000474718">
    <property type="component" value="Unassembled WGS sequence"/>
</dbReference>
<evidence type="ECO:0000313" key="7">
    <source>
        <dbReference type="Proteomes" id="UP000474718"/>
    </source>
</evidence>
<evidence type="ECO:0000256" key="1">
    <source>
        <dbReference type="ARBA" id="ARBA00003238"/>
    </source>
</evidence>
<dbReference type="NCBIfam" id="TIGR00762">
    <property type="entry name" value="DegV"/>
    <property type="match status" value="1"/>
</dbReference>
<evidence type="ECO:0000313" key="5">
    <source>
        <dbReference type="EMBL" id="SHF63415.1"/>
    </source>
</evidence>
<evidence type="ECO:0000313" key="6">
    <source>
        <dbReference type="Proteomes" id="UP000184089"/>
    </source>
</evidence>
<comment type="caution">
    <text evidence="5">The sequence shown here is derived from an EMBL/GenBank/DDBJ whole genome shotgun (WGS) entry which is preliminary data.</text>
</comment>
<dbReference type="EMBL" id="FQVY01000001">
    <property type="protein sequence ID" value="SHF63415.1"/>
    <property type="molecule type" value="Genomic_DNA"/>
</dbReference>
<dbReference type="GO" id="GO:0008289">
    <property type="term" value="F:lipid binding"/>
    <property type="evidence" value="ECO:0007669"/>
    <property type="project" value="UniProtKB-KW"/>
</dbReference>